<dbReference type="Gene3D" id="1.10.1740.110">
    <property type="match status" value="1"/>
</dbReference>
<feature type="site" description="Important for acyl-CoA specificity" evidence="7">
    <location>
        <position position="335"/>
    </location>
</feature>
<feature type="active site" evidence="7 8">
    <location>
        <position position="366"/>
    </location>
</feature>
<comment type="caution">
    <text evidence="10">The sequence shown here is derived from an EMBL/GenBank/DDBJ whole genome shotgun (WGS) entry which is preliminary data.</text>
</comment>
<comment type="similarity">
    <text evidence="7">Belongs to the AB hydrolase superfamily. MetX family.</text>
</comment>
<comment type="subcellular location">
    <subcellularLocation>
        <location evidence="7">Cytoplasm</location>
    </subcellularLocation>
</comment>
<dbReference type="UniPathway" id="UPA00051">
    <property type="reaction ID" value="UER00075"/>
</dbReference>
<dbReference type="InterPro" id="IPR000073">
    <property type="entry name" value="AB_hydrolase_1"/>
</dbReference>
<dbReference type="HAMAP" id="MF_00296">
    <property type="entry name" value="MetX_acyltransf"/>
    <property type="match status" value="1"/>
</dbReference>
<comment type="catalytic activity">
    <reaction evidence="7">
        <text>L-homoserine + succinyl-CoA = O-succinyl-L-homoserine + CoA</text>
        <dbReference type="Rhea" id="RHEA:22008"/>
        <dbReference type="ChEBI" id="CHEBI:57287"/>
        <dbReference type="ChEBI" id="CHEBI:57292"/>
        <dbReference type="ChEBI" id="CHEBI:57476"/>
        <dbReference type="ChEBI" id="CHEBI:57661"/>
        <dbReference type="EC" id="2.3.1.46"/>
    </reaction>
</comment>
<dbReference type="NCBIfam" id="TIGR01392">
    <property type="entry name" value="homoserO_Ac_trn"/>
    <property type="match status" value="1"/>
</dbReference>
<evidence type="ECO:0000256" key="2">
    <source>
        <dbReference type="ARBA" id="ARBA00022490"/>
    </source>
</evidence>
<dbReference type="PIRSF" id="PIRSF000443">
    <property type="entry name" value="Homoser_Ac_trans"/>
    <property type="match status" value="1"/>
</dbReference>
<comment type="function">
    <text evidence="7">Transfers a succinyl group from succinyl-CoA to L-homoserine, forming succinyl-L-homoserine.</text>
</comment>
<dbReference type="FunFam" id="1.10.1740.110:FF:000001">
    <property type="entry name" value="Homoserine O-acetyltransferase"/>
    <property type="match status" value="1"/>
</dbReference>
<evidence type="ECO:0000313" key="10">
    <source>
        <dbReference type="EMBL" id="MBB4665067.1"/>
    </source>
</evidence>
<feature type="binding site" evidence="7">
    <location>
        <position position="232"/>
    </location>
    <ligand>
        <name>substrate</name>
    </ligand>
</feature>
<comment type="caution">
    <text evidence="7">Lacks conserved residue(s) required for the propagation of feature annotation.</text>
</comment>
<dbReference type="SUPFAM" id="SSF53474">
    <property type="entry name" value="alpha/beta-Hydrolases"/>
    <property type="match status" value="1"/>
</dbReference>
<dbReference type="PANTHER" id="PTHR32268">
    <property type="entry name" value="HOMOSERINE O-ACETYLTRANSFERASE"/>
    <property type="match status" value="1"/>
</dbReference>
<keyword evidence="6 7" id="KW-0012">Acyltransferase</keyword>
<feature type="domain" description="AB hydrolase-1" evidence="9">
    <location>
        <begin position="50"/>
        <end position="369"/>
    </location>
</feature>
<evidence type="ECO:0000256" key="7">
    <source>
        <dbReference type="HAMAP-Rule" id="MF_00296"/>
    </source>
</evidence>
<dbReference type="NCBIfam" id="NF001209">
    <property type="entry name" value="PRK00175.1"/>
    <property type="match status" value="1"/>
</dbReference>
<evidence type="ECO:0000256" key="4">
    <source>
        <dbReference type="ARBA" id="ARBA00022679"/>
    </source>
</evidence>
<dbReference type="Gene3D" id="3.40.50.1820">
    <property type="entry name" value="alpha/beta hydrolase"/>
    <property type="match status" value="1"/>
</dbReference>
<evidence type="ECO:0000313" key="11">
    <source>
        <dbReference type="Proteomes" id="UP000585272"/>
    </source>
</evidence>
<protein>
    <recommendedName>
        <fullName evidence="7">Homoserine O-succinyltransferase</fullName>
        <shortName evidence="7">HST</shortName>
        <ecNumber evidence="7">2.3.1.46</ecNumber>
    </recommendedName>
    <alternativeName>
        <fullName evidence="7">Homoserine transsuccinylase</fullName>
        <shortName evidence="7">HTS</shortName>
    </alternativeName>
</protein>
<evidence type="ECO:0000256" key="1">
    <source>
        <dbReference type="ARBA" id="ARBA00011738"/>
    </source>
</evidence>
<sequence length="411" mass="43863">MSDGVGQVETKTLLVHDEERPLVLESGARLTHVEVAYETYGTLAPDGGNAVFVCHALSGDAHAAGYHEGARRPGWWDNIIGPGRPLDTDRLFVVCANVLGGCKGTTGPGSIDPSTGRPYGLRFPQLAVRDLVAVHRALLRELGVRRLLAAVGGSLGGMQVLQWSLDHPGELAGAVIVAASGRLSAQNIAFSAVAREAIMRDPDFAGGDYYAASVPEAAEAPARPDRGLALARMIGHITYLSEESMRQKFGRRIQDAVEPRYGFDVDFEVESYLAHQGQSFVERFDANTYLYMTRVMDYFDPFADAAYVQRSVAEAAASPGGATRYLVLSFDSDWRFSTEHAREIADELRGAGAPVTFRELSAPHGHDSFLFPIPEYHRTVAGFLDQLAGGAGARRAAAAGAGAGTGAADAA</sequence>
<dbReference type="RefSeq" id="WP_183345662.1">
    <property type="nucleotide sequence ID" value="NZ_JACHNU010000010.1"/>
</dbReference>
<accession>A0A840IIZ2</accession>
<proteinExistence type="inferred from homology"/>
<comment type="pathway">
    <text evidence="7">Amino-acid biosynthesis; L-methionine biosynthesis via de novo pathway; O-succinyl-L-homoserine from L-homoserine: step 1/1.</text>
</comment>
<dbReference type="PANTHER" id="PTHR32268:SF11">
    <property type="entry name" value="HOMOSERINE O-ACETYLTRANSFERASE"/>
    <property type="match status" value="1"/>
</dbReference>
<dbReference type="AlphaFoldDB" id="A0A840IIZ2"/>
<dbReference type="EMBL" id="JACHNU010000010">
    <property type="protein sequence ID" value="MBB4665067.1"/>
    <property type="molecule type" value="Genomic_DNA"/>
</dbReference>
<dbReference type="Proteomes" id="UP000585272">
    <property type="component" value="Unassembled WGS sequence"/>
</dbReference>
<evidence type="ECO:0000256" key="6">
    <source>
        <dbReference type="ARBA" id="ARBA00023315"/>
    </source>
</evidence>
<comment type="subunit">
    <text evidence="1 7">Homodimer.</text>
</comment>
<organism evidence="10 11">
    <name type="scientific">Conexibacter arvalis</name>
    <dbReference type="NCBI Taxonomy" id="912552"/>
    <lineage>
        <taxon>Bacteria</taxon>
        <taxon>Bacillati</taxon>
        <taxon>Actinomycetota</taxon>
        <taxon>Thermoleophilia</taxon>
        <taxon>Solirubrobacterales</taxon>
        <taxon>Conexibacteraceae</taxon>
        <taxon>Conexibacter</taxon>
    </lineage>
</organism>
<evidence type="ECO:0000256" key="3">
    <source>
        <dbReference type="ARBA" id="ARBA00022605"/>
    </source>
</evidence>
<evidence type="ECO:0000259" key="9">
    <source>
        <dbReference type="Pfam" id="PF00561"/>
    </source>
</evidence>
<feature type="active site" description="Nucleophile" evidence="7 8">
    <location>
        <position position="154"/>
    </location>
</feature>
<dbReference type="GO" id="GO:0005737">
    <property type="term" value="C:cytoplasm"/>
    <property type="evidence" value="ECO:0007669"/>
    <property type="project" value="UniProtKB-SubCell"/>
</dbReference>
<dbReference type="InterPro" id="IPR029058">
    <property type="entry name" value="AB_hydrolase_fold"/>
</dbReference>
<name>A0A840IIZ2_9ACTN</name>
<gene>
    <name evidence="7" type="primary">metXS</name>
    <name evidence="10" type="ORF">BDZ31_004686</name>
</gene>
<dbReference type="EC" id="2.3.1.46" evidence="7"/>
<keyword evidence="2 7" id="KW-0963">Cytoplasm</keyword>
<feature type="binding site" evidence="7">
    <location>
        <position position="367"/>
    </location>
    <ligand>
        <name>substrate</name>
    </ligand>
</feature>
<keyword evidence="4 7" id="KW-0808">Transferase</keyword>
<keyword evidence="3 7" id="KW-0028">Amino-acid biosynthesis</keyword>
<dbReference type="GO" id="GO:0008899">
    <property type="term" value="F:homoserine O-succinyltransferase activity"/>
    <property type="evidence" value="ECO:0007669"/>
    <property type="project" value="UniProtKB-UniRule"/>
</dbReference>
<keyword evidence="11" id="KW-1185">Reference proteome</keyword>
<evidence type="ECO:0000256" key="8">
    <source>
        <dbReference type="PIRSR" id="PIRSR000443-1"/>
    </source>
</evidence>
<dbReference type="InterPro" id="IPR008220">
    <property type="entry name" value="HAT_MetX-like"/>
</dbReference>
<dbReference type="Pfam" id="PF00561">
    <property type="entry name" value="Abhydrolase_1"/>
    <property type="match status" value="1"/>
</dbReference>
<feature type="active site" evidence="7 8">
    <location>
        <position position="333"/>
    </location>
</feature>
<evidence type="ECO:0000256" key="5">
    <source>
        <dbReference type="ARBA" id="ARBA00023167"/>
    </source>
</evidence>
<reference evidence="10 11" key="1">
    <citation type="submission" date="2020-08" db="EMBL/GenBank/DDBJ databases">
        <title>Genomic Encyclopedia of Archaeal and Bacterial Type Strains, Phase II (KMG-II): from individual species to whole genera.</title>
        <authorList>
            <person name="Goeker M."/>
        </authorList>
    </citation>
    <scope>NUCLEOTIDE SEQUENCE [LARGE SCALE GENOMIC DNA]</scope>
    <source>
        <strain evidence="10 11">DSM 23288</strain>
    </source>
</reference>
<keyword evidence="5 7" id="KW-0486">Methionine biosynthesis</keyword>
<dbReference type="GO" id="GO:0004414">
    <property type="term" value="F:homoserine O-acetyltransferase activity"/>
    <property type="evidence" value="ECO:0007669"/>
    <property type="project" value="TreeGrafter"/>
</dbReference>
<dbReference type="GO" id="GO:0009086">
    <property type="term" value="P:methionine biosynthetic process"/>
    <property type="evidence" value="ECO:0007669"/>
    <property type="project" value="UniProtKB-UniRule"/>
</dbReference>
<dbReference type="GO" id="GO:0009092">
    <property type="term" value="P:homoserine metabolic process"/>
    <property type="evidence" value="ECO:0007669"/>
    <property type="project" value="TreeGrafter"/>
</dbReference>